<gene>
    <name evidence="3" type="ORF">FHX50_000520</name>
</gene>
<dbReference type="InterPro" id="IPR035901">
    <property type="entry name" value="GIY-YIG_endonuc_sf"/>
</dbReference>
<dbReference type="Proteomes" id="UP000568050">
    <property type="component" value="Unassembled WGS sequence"/>
</dbReference>
<dbReference type="CDD" id="cd10434">
    <property type="entry name" value="GIY-YIG_UvrC_Cho"/>
    <property type="match status" value="1"/>
</dbReference>
<feature type="domain" description="GIY-YIG" evidence="2">
    <location>
        <begin position="202"/>
        <end position="280"/>
    </location>
</feature>
<sequence>MEFVVVDLETTGTSADSDAITEIGAVRVLGGEVTGEFQTFVDPQRPIPAYIARLTGINDRMVAGAPTISAVLPMFLEFARGTVLVAHNAKFDIGFLRAAAARTDYAWPKHTVVDTLTLARRTFPRGEVQNHRLGTLAAHVGATVVPNHRALSDARATVDVLHEIIARLGGIGGTHLYDLTRSGKQATPAQLRKRHLADGIPPGPGVYTFIGADGAVLYVGKSMNLRSRVRSYFSPSETRRKVLDIIPLTERVDVIECASDTEASIRELRMIAEQRPPANRQGLRPSAGHWLRLGAGAAGLRAARTTKPEDDGTVQIGPLRSHHHVEPMRSLLYRSILGPDAQFGPTRGDDSFHQRMRRAMTTDPSEVLDDVAHRLRALTTSGRFEDAAQLRERTEAFLEAAARAQRLREIAEVPFIVATRRHRVSESSPWIWETLAIRHGRLGAVLALPSHGDPVASVEHLRRISADEADKHAPLCFGYWGEAELILHWLQQDGVRIVHVDGDWSSPATGAFDLGALSRAFARTAAATD</sequence>
<name>A0A839QQI7_9MICO</name>
<accession>A0A839QQI7</accession>
<reference evidence="3 4" key="1">
    <citation type="submission" date="2020-08" db="EMBL/GenBank/DDBJ databases">
        <title>Sequencing the genomes of 1000 actinobacteria strains.</title>
        <authorList>
            <person name="Klenk H.-P."/>
        </authorList>
    </citation>
    <scope>NUCLEOTIDE SEQUENCE [LARGE SCALE GENOMIC DNA]</scope>
    <source>
        <strain evidence="3 4">DSM 23040</strain>
    </source>
</reference>
<dbReference type="SMART" id="SM00465">
    <property type="entry name" value="GIYc"/>
    <property type="match status" value="1"/>
</dbReference>
<dbReference type="PANTHER" id="PTHR30231:SF41">
    <property type="entry name" value="DNA POLYMERASE III SUBUNIT EPSILON"/>
    <property type="match status" value="1"/>
</dbReference>
<keyword evidence="4" id="KW-1185">Reference proteome</keyword>
<evidence type="ECO:0000313" key="3">
    <source>
        <dbReference type="EMBL" id="MBB3022272.1"/>
    </source>
</evidence>
<dbReference type="GO" id="GO:0006289">
    <property type="term" value="P:nucleotide-excision repair"/>
    <property type="evidence" value="ECO:0007669"/>
    <property type="project" value="InterPro"/>
</dbReference>
<dbReference type="PANTHER" id="PTHR30231">
    <property type="entry name" value="DNA POLYMERASE III SUBUNIT EPSILON"/>
    <property type="match status" value="1"/>
</dbReference>
<dbReference type="InterPro" id="IPR013520">
    <property type="entry name" value="Ribonucl_H"/>
</dbReference>
<evidence type="ECO:0000259" key="2">
    <source>
        <dbReference type="PROSITE" id="PS50164"/>
    </source>
</evidence>
<dbReference type="CDD" id="cd06127">
    <property type="entry name" value="DEDDh"/>
    <property type="match status" value="1"/>
</dbReference>
<dbReference type="Gene3D" id="3.40.1440.10">
    <property type="entry name" value="GIY-YIG endonuclease"/>
    <property type="match status" value="1"/>
</dbReference>
<dbReference type="PROSITE" id="PS50164">
    <property type="entry name" value="GIY_YIG"/>
    <property type="match status" value="1"/>
</dbReference>
<dbReference type="GO" id="GO:0008408">
    <property type="term" value="F:3'-5' exonuclease activity"/>
    <property type="evidence" value="ECO:0007669"/>
    <property type="project" value="TreeGrafter"/>
</dbReference>
<dbReference type="Gene3D" id="3.30.420.10">
    <property type="entry name" value="Ribonuclease H-like superfamily/Ribonuclease H"/>
    <property type="match status" value="1"/>
</dbReference>
<dbReference type="InterPro" id="IPR000305">
    <property type="entry name" value="GIY-YIG_endonuc"/>
</dbReference>
<dbReference type="Pfam" id="PF00929">
    <property type="entry name" value="RNase_T"/>
    <property type="match status" value="1"/>
</dbReference>
<dbReference type="NCBIfam" id="NF005907">
    <property type="entry name" value="PRK07883.1-5"/>
    <property type="match status" value="1"/>
</dbReference>
<evidence type="ECO:0000313" key="4">
    <source>
        <dbReference type="Proteomes" id="UP000568050"/>
    </source>
</evidence>
<keyword evidence="3" id="KW-0548">Nucleotidyltransferase</keyword>
<protein>
    <submittedName>
        <fullName evidence="3">DNA polymerase-3 subunit epsilon</fullName>
        <ecNumber evidence="3">2.7.7.7</ecNumber>
    </submittedName>
</protein>
<dbReference type="InterPro" id="IPR036397">
    <property type="entry name" value="RNaseH_sf"/>
</dbReference>
<organism evidence="3 4">
    <name type="scientific">Helcobacillus massiliensis</name>
    <dbReference type="NCBI Taxonomy" id="521392"/>
    <lineage>
        <taxon>Bacteria</taxon>
        <taxon>Bacillati</taxon>
        <taxon>Actinomycetota</taxon>
        <taxon>Actinomycetes</taxon>
        <taxon>Micrococcales</taxon>
        <taxon>Dermabacteraceae</taxon>
        <taxon>Helcobacillus</taxon>
    </lineage>
</organism>
<dbReference type="SMART" id="SM00479">
    <property type="entry name" value="EXOIII"/>
    <property type="match status" value="1"/>
</dbReference>
<dbReference type="GO" id="GO:0003677">
    <property type="term" value="F:DNA binding"/>
    <property type="evidence" value="ECO:0007669"/>
    <property type="project" value="InterPro"/>
</dbReference>
<evidence type="ECO:0000256" key="1">
    <source>
        <dbReference type="ARBA" id="ARBA00022839"/>
    </source>
</evidence>
<dbReference type="EC" id="2.7.7.7" evidence="3"/>
<dbReference type="InterPro" id="IPR012337">
    <property type="entry name" value="RNaseH-like_sf"/>
</dbReference>
<dbReference type="NCBIfam" id="TIGR00573">
    <property type="entry name" value="dnaq"/>
    <property type="match status" value="1"/>
</dbReference>
<dbReference type="InterPro" id="IPR006054">
    <property type="entry name" value="DnaQ"/>
</dbReference>
<keyword evidence="1" id="KW-0540">Nuclease</keyword>
<dbReference type="SUPFAM" id="SSF82771">
    <property type="entry name" value="GIY-YIG endonuclease"/>
    <property type="match status" value="1"/>
</dbReference>
<keyword evidence="1" id="KW-0269">Exonuclease</keyword>
<dbReference type="EMBL" id="JACHWP010000001">
    <property type="protein sequence ID" value="MBB3022272.1"/>
    <property type="molecule type" value="Genomic_DNA"/>
</dbReference>
<dbReference type="GO" id="GO:0045004">
    <property type="term" value="P:DNA replication proofreading"/>
    <property type="evidence" value="ECO:0007669"/>
    <property type="project" value="TreeGrafter"/>
</dbReference>
<comment type="caution">
    <text evidence="3">The sequence shown here is derived from an EMBL/GenBank/DDBJ whole genome shotgun (WGS) entry which is preliminary data.</text>
</comment>
<dbReference type="GO" id="GO:0003887">
    <property type="term" value="F:DNA-directed DNA polymerase activity"/>
    <property type="evidence" value="ECO:0007669"/>
    <property type="project" value="UniProtKB-EC"/>
</dbReference>
<dbReference type="FunFam" id="3.30.420.10:FF:000045">
    <property type="entry name" value="3'-5' exonuclease DinG"/>
    <property type="match status" value="1"/>
</dbReference>
<dbReference type="SUPFAM" id="SSF53098">
    <property type="entry name" value="Ribonuclease H-like"/>
    <property type="match status" value="1"/>
</dbReference>
<dbReference type="GO" id="GO:0005829">
    <property type="term" value="C:cytosol"/>
    <property type="evidence" value="ECO:0007669"/>
    <property type="project" value="TreeGrafter"/>
</dbReference>
<dbReference type="AlphaFoldDB" id="A0A839QQI7"/>
<keyword evidence="3" id="KW-0808">Transferase</keyword>
<keyword evidence="1" id="KW-0378">Hydrolase</keyword>
<proteinExistence type="predicted"/>
<dbReference type="InterPro" id="IPR047296">
    <property type="entry name" value="GIY-YIG_UvrC_Cho"/>
</dbReference>